<accession>A1SU66</accession>
<dbReference type="InterPro" id="IPR029787">
    <property type="entry name" value="Nucleotide_cyclase"/>
</dbReference>
<dbReference type="AlphaFoldDB" id="A1SU66"/>
<dbReference type="PANTHER" id="PTHR46663">
    <property type="entry name" value="DIGUANYLATE CYCLASE DGCT-RELATED"/>
    <property type="match status" value="1"/>
</dbReference>
<dbReference type="InterPro" id="IPR043128">
    <property type="entry name" value="Rev_trsase/Diguanyl_cyclase"/>
</dbReference>
<dbReference type="Gene3D" id="3.30.70.270">
    <property type="match status" value="1"/>
</dbReference>
<dbReference type="Proteomes" id="UP000000639">
    <property type="component" value="Chromosome"/>
</dbReference>
<organism evidence="2 3">
    <name type="scientific">Psychromonas ingrahamii (strain DSM 17664 / CCUG 51855 / 37)</name>
    <dbReference type="NCBI Taxonomy" id="357804"/>
    <lineage>
        <taxon>Bacteria</taxon>
        <taxon>Pseudomonadati</taxon>
        <taxon>Pseudomonadota</taxon>
        <taxon>Gammaproteobacteria</taxon>
        <taxon>Alteromonadales</taxon>
        <taxon>Psychromonadaceae</taxon>
        <taxon>Psychromonas</taxon>
    </lineage>
</organism>
<sequence length="124" mass="14110">MKPQIKGYFKKQKSCHYLNFKQVKSHAKAATKKLRNRVKEISKRRLELVRQSDIVARLGGNEFVLVLNNSKIKDETLQVAERIISVINKPVELSGSTLQIGASVWILMFPDDGIKSMDLIEKAD</sequence>
<proteinExistence type="predicted"/>
<dbReference type="eggNOG" id="COG2199">
    <property type="taxonomic scope" value="Bacteria"/>
</dbReference>
<dbReference type="RefSeq" id="WP_011769594.1">
    <property type="nucleotide sequence ID" value="NC_008709.1"/>
</dbReference>
<dbReference type="PROSITE" id="PS50887">
    <property type="entry name" value="GGDEF"/>
    <property type="match status" value="1"/>
</dbReference>
<reference evidence="2 3" key="1">
    <citation type="submission" date="2007-01" db="EMBL/GenBank/DDBJ databases">
        <title>Complete sequence of Psychromonas ingrahamii 37.</title>
        <authorList>
            <consortium name="US DOE Joint Genome Institute"/>
            <person name="Copeland A."/>
            <person name="Lucas S."/>
            <person name="Lapidus A."/>
            <person name="Barry K."/>
            <person name="Detter J.C."/>
            <person name="Glavina del Rio T."/>
            <person name="Hammon N."/>
            <person name="Israni S."/>
            <person name="Dalin E."/>
            <person name="Tice H."/>
            <person name="Pitluck S."/>
            <person name="Thompson L.S."/>
            <person name="Brettin T."/>
            <person name="Bruce D."/>
            <person name="Han C."/>
            <person name="Tapia R."/>
            <person name="Schmutz J."/>
            <person name="Larimer F."/>
            <person name="Land M."/>
            <person name="Hauser L."/>
            <person name="Kyrpides N."/>
            <person name="Ivanova N."/>
            <person name="Staley J."/>
            <person name="Richardson P."/>
        </authorList>
    </citation>
    <scope>NUCLEOTIDE SEQUENCE [LARGE SCALE GENOMIC DNA]</scope>
    <source>
        <strain evidence="2 3">37</strain>
    </source>
</reference>
<dbReference type="Pfam" id="PF00990">
    <property type="entry name" value="GGDEF"/>
    <property type="match status" value="1"/>
</dbReference>
<dbReference type="EMBL" id="CP000510">
    <property type="protein sequence ID" value="ABM03031.1"/>
    <property type="molecule type" value="Genomic_DNA"/>
</dbReference>
<dbReference type="STRING" id="357804.Ping_1198"/>
<protein>
    <submittedName>
        <fullName evidence="2">Regulatory protein for cyclic-di-GMP, GGDEF domain protein</fullName>
    </submittedName>
</protein>
<keyword evidence="3" id="KW-1185">Reference proteome</keyword>
<evidence type="ECO:0000313" key="3">
    <source>
        <dbReference type="Proteomes" id="UP000000639"/>
    </source>
</evidence>
<evidence type="ECO:0000313" key="2">
    <source>
        <dbReference type="EMBL" id="ABM03031.1"/>
    </source>
</evidence>
<name>A1SU66_PSYIN</name>
<gene>
    <name evidence="2" type="ordered locus">Ping_1198</name>
</gene>
<dbReference type="PANTHER" id="PTHR46663:SF2">
    <property type="entry name" value="GGDEF DOMAIN-CONTAINING PROTEIN"/>
    <property type="match status" value="1"/>
</dbReference>
<dbReference type="InterPro" id="IPR000160">
    <property type="entry name" value="GGDEF_dom"/>
</dbReference>
<dbReference type="InterPro" id="IPR052163">
    <property type="entry name" value="DGC-Regulatory_Protein"/>
</dbReference>
<feature type="domain" description="GGDEF" evidence="1">
    <location>
        <begin position="11"/>
        <end position="124"/>
    </location>
</feature>
<dbReference type="HOGENOM" id="CLU_2001999_0_0_6"/>
<evidence type="ECO:0000259" key="1">
    <source>
        <dbReference type="PROSITE" id="PS50887"/>
    </source>
</evidence>
<dbReference type="NCBIfam" id="TIGR00254">
    <property type="entry name" value="GGDEF"/>
    <property type="match status" value="1"/>
</dbReference>
<dbReference type="SUPFAM" id="SSF55073">
    <property type="entry name" value="Nucleotide cyclase"/>
    <property type="match status" value="1"/>
</dbReference>
<dbReference type="CDD" id="cd01949">
    <property type="entry name" value="GGDEF"/>
    <property type="match status" value="1"/>
</dbReference>
<dbReference type="KEGG" id="pin:Ping_1198"/>